<evidence type="ECO:0000313" key="1">
    <source>
        <dbReference type="EMBL" id="EAZ93749.1"/>
    </source>
</evidence>
<accession>A3IIW7</accession>
<organism evidence="1 2">
    <name type="scientific">Crocosphaera chwakensis CCY0110</name>
    <dbReference type="NCBI Taxonomy" id="391612"/>
    <lineage>
        <taxon>Bacteria</taxon>
        <taxon>Bacillati</taxon>
        <taxon>Cyanobacteriota</taxon>
        <taxon>Cyanophyceae</taxon>
        <taxon>Oscillatoriophycideae</taxon>
        <taxon>Chroococcales</taxon>
        <taxon>Aphanothecaceae</taxon>
        <taxon>Crocosphaera</taxon>
        <taxon>Crocosphaera chwakensis</taxon>
    </lineage>
</organism>
<gene>
    <name evidence="1" type="ORF">CY0110_18177</name>
</gene>
<dbReference type="AlphaFoldDB" id="A3IIW7"/>
<dbReference type="Proteomes" id="UP000003781">
    <property type="component" value="Unassembled WGS sequence"/>
</dbReference>
<reference evidence="1 2" key="1">
    <citation type="submission" date="2007-03" db="EMBL/GenBank/DDBJ databases">
        <authorList>
            <person name="Stal L."/>
            <person name="Ferriera S."/>
            <person name="Johnson J."/>
            <person name="Kravitz S."/>
            <person name="Beeson K."/>
            <person name="Sutton G."/>
            <person name="Rogers Y.-H."/>
            <person name="Friedman R."/>
            <person name="Frazier M."/>
            <person name="Venter J.C."/>
        </authorList>
    </citation>
    <scope>NUCLEOTIDE SEQUENCE [LARGE SCALE GENOMIC DNA]</scope>
    <source>
        <strain evidence="1 2">CCY0110</strain>
    </source>
</reference>
<keyword evidence="2" id="KW-1185">Reference proteome</keyword>
<dbReference type="EMBL" id="AAXW01000002">
    <property type="protein sequence ID" value="EAZ93749.1"/>
    <property type="molecule type" value="Genomic_DNA"/>
</dbReference>
<protein>
    <submittedName>
        <fullName evidence="1">Uncharacterized protein</fullName>
    </submittedName>
</protein>
<proteinExistence type="predicted"/>
<sequence length="33" mass="4175">MEATEQKMAKRMQNHFYEMTESKEYQVRKFPNY</sequence>
<evidence type="ECO:0000313" key="2">
    <source>
        <dbReference type="Proteomes" id="UP000003781"/>
    </source>
</evidence>
<comment type="caution">
    <text evidence="1">The sequence shown here is derived from an EMBL/GenBank/DDBJ whole genome shotgun (WGS) entry which is preliminary data.</text>
</comment>
<name>A3IIW7_9CHRO</name>